<dbReference type="SUPFAM" id="SSF110857">
    <property type="entry name" value="Gamma-glutamyl cyclotransferase-like"/>
    <property type="match status" value="1"/>
</dbReference>
<dbReference type="GO" id="GO:0016740">
    <property type="term" value="F:transferase activity"/>
    <property type="evidence" value="ECO:0007669"/>
    <property type="project" value="UniProtKB-KW"/>
</dbReference>
<dbReference type="InterPro" id="IPR013024">
    <property type="entry name" value="GGCT-like"/>
</dbReference>
<keyword evidence="6" id="KW-1185">Reference proteome</keyword>
<dbReference type="RefSeq" id="WP_157460483.1">
    <property type="nucleotide sequence ID" value="NZ_WQLB01000028.1"/>
</dbReference>
<dbReference type="AlphaFoldDB" id="A0A7C9MSW2"/>
<dbReference type="CDD" id="cd06661">
    <property type="entry name" value="GGCT_like"/>
    <property type="match status" value="1"/>
</dbReference>
<dbReference type="PANTHER" id="PTHR31544:SF2">
    <property type="entry name" value="AIG2-LIKE PROTEIN D"/>
    <property type="match status" value="1"/>
</dbReference>
<dbReference type="Gene3D" id="3.10.490.10">
    <property type="entry name" value="Gamma-glutamyl cyclotransferase-like"/>
    <property type="match status" value="1"/>
</dbReference>
<name>A0A7C9MSW2_9DEIO</name>
<dbReference type="InterPro" id="IPR009288">
    <property type="entry name" value="AIG2-like_dom"/>
</dbReference>
<evidence type="ECO:0000259" key="4">
    <source>
        <dbReference type="Pfam" id="PF06094"/>
    </source>
</evidence>
<evidence type="ECO:0000313" key="6">
    <source>
        <dbReference type="Proteomes" id="UP000483286"/>
    </source>
</evidence>
<evidence type="ECO:0000256" key="1">
    <source>
        <dbReference type="ARBA" id="ARBA00022679"/>
    </source>
</evidence>
<keyword evidence="1 5" id="KW-0808">Transferase</keyword>
<evidence type="ECO:0000313" key="5">
    <source>
        <dbReference type="EMBL" id="MVN88424.1"/>
    </source>
</evidence>
<reference evidence="5 6" key="1">
    <citation type="submission" date="2019-12" db="EMBL/GenBank/DDBJ databases">
        <title>Deinococcus sp. HMF7620 Genome sequencing and assembly.</title>
        <authorList>
            <person name="Kang H."/>
            <person name="Kim H."/>
            <person name="Joh K."/>
        </authorList>
    </citation>
    <scope>NUCLEOTIDE SEQUENCE [LARGE SCALE GENOMIC DNA]</scope>
    <source>
        <strain evidence="5 6">HMF7620</strain>
    </source>
</reference>
<dbReference type="InterPro" id="IPR036568">
    <property type="entry name" value="GGCT-like_sf"/>
</dbReference>
<dbReference type="EMBL" id="WQLB01000028">
    <property type="protein sequence ID" value="MVN88424.1"/>
    <property type="molecule type" value="Genomic_DNA"/>
</dbReference>
<sequence>MTPQPTHVFVYGTLMPGERNAHLTAAGVPQAQPATLRGFTLYHLHPEAYPALRPGPAEAQVRGVLLTYGPEAWAAALPQLDELEGVDEQPPLYTREVATLQLDSGEEVAAWVYIYARPDRLAQPGAVPVAGGDWRAAPHRERPAAGER</sequence>
<gene>
    <name evidence="5" type="ORF">GO986_16910</name>
</gene>
<dbReference type="Proteomes" id="UP000483286">
    <property type="component" value="Unassembled WGS sequence"/>
</dbReference>
<comment type="caution">
    <text evidence="5">The sequence shown here is derived from an EMBL/GenBank/DDBJ whole genome shotgun (WGS) entry which is preliminary data.</text>
</comment>
<feature type="region of interest" description="Disordered" evidence="3">
    <location>
        <begin position="127"/>
        <end position="148"/>
    </location>
</feature>
<organism evidence="5 6">
    <name type="scientific">Deinococcus arboris</name>
    <dbReference type="NCBI Taxonomy" id="2682977"/>
    <lineage>
        <taxon>Bacteria</taxon>
        <taxon>Thermotogati</taxon>
        <taxon>Deinococcota</taxon>
        <taxon>Deinococci</taxon>
        <taxon>Deinococcales</taxon>
        <taxon>Deinococcaceae</taxon>
        <taxon>Deinococcus</taxon>
    </lineage>
</organism>
<dbReference type="PANTHER" id="PTHR31544">
    <property type="entry name" value="AIG2-LIKE PROTEIN D"/>
    <property type="match status" value="1"/>
</dbReference>
<feature type="domain" description="Gamma-glutamylcyclotransferase AIG2-like" evidence="4">
    <location>
        <begin position="8"/>
        <end position="135"/>
    </location>
</feature>
<evidence type="ECO:0000256" key="2">
    <source>
        <dbReference type="ARBA" id="ARBA00030602"/>
    </source>
</evidence>
<feature type="compositionally biased region" description="Basic and acidic residues" evidence="3">
    <location>
        <begin position="136"/>
        <end position="148"/>
    </location>
</feature>
<protein>
    <recommendedName>
        <fullName evidence="2">Putative gamma-glutamylcyclotransferase</fullName>
    </recommendedName>
</protein>
<dbReference type="InterPro" id="IPR045038">
    <property type="entry name" value="AIG2-like"/>
</dbReference>
<evidence type="ECO:0000256" key="3">
    <source>
        <dbReference type="SAM" id="MobiDB-lite"/>
    </source>
</evidence>
<proteinExistence type="predicted"/>
<accession>A0A7C9MSW2</accession>
<dbReference type="Pfam" id="PF06094">
    <property type="entry name" value="GGACT"/>
    <property type="match status" value="1"/>
</dbReference>